<comment type="caution">
    <text evidence="2">The sequence shown here is derived from an EMBL/GenBank/DDBJ whole genome shotgun (WGS) entry which is preliminary data.</text>
</comment>
<protein>
    <recommendedName>
        <fullName evidence="1">Lipocalin-like domain-containing protein</fullName>
    </recommendedName>
</protein>
<accession>A0A2S5DKN9</accession>
<evidence type="ECO:0000259" key="1">
    <source>
        <dbReference type="Pfam" id="PF13924"/>
    </source>
</evidence>
<sequence>MPALPTVAATGEIEVQASDLIGEWKLDDFIVHREDGEAFHWPGVQSGTLIYTASGYVSVAQNRQPLDQPSPEDAQRVSNFYTGNWRLGEEPGMVYHTALQSSAPAVVGQTMRREVALLPDGRLQLSGQGLKERVTLIWSRL</sequence>
<gene>
    <name evidence="2" type="ORF">C2I19_02710</name>
</gene>
<organism evidence="2 3">
    <name type="scientific">Chromobacterium alticapitis</name>
    <dbReference type="NCBI Taxonomy" id="2073169"/>
    <lineage>
        <taxon>Bacteria</taxon>
        <taxon>Pseudomonadati</taxon>
        <taxon>Pseudomonadota</taxon>
        <taxon>Betaproteobacteria</taxon>
        <taxon>Neisseriales</taxon>
        <taxon>Chromobacteriaceae</taxon>
        <taxon>Chromobacterium</taxon>
    </lineage>
</organism>
<feature type="domain" description="Lipocalin-like" evidence="1">
    <location>
        <begin position="21"/>
        <end position="119"/>
    </location>
</feature>
<dbReference type="Pfam" id="PF13924">
    <property type="entry name" value="Lipocalin_5"/>
    <property type="match status" value="1"/>
</dbReference>
<dbReference type="OrthoDB" id="118834at2"/>
<dbReference type="InterPro" id="IPR024311">
    <property type="entry name" value="Lipocalin-like"/>
</dbReference>
<evidence type="ECO:0000313" key="2">
    <source>
        <dbReference type="EMBL" id="POZ63562.1"/>
    </source>
</evidence>
<dbReference type="EMBL" id="PQWB01000011">
    <property type="protein sequence ID" value="POZ63562.1"/>
    <property type="molecule type" value="Genomic_DNA"/>
</dbReference>
<proteinExistence type="predicted"/>
<name>A0A2S5DKN9_9NEIS</name>
<evidence type="ECO:0000313" key="3">
    <source>
        <dbReference type="Proteomes" id="UP000237082"/>
    </source>
</evidence>
<keyword evidence="3" id="KW-1185">Reference proteome</keyword>
<dbReference type="AlphaFoldDB" id="A0A2S5DKN9"/>
<reference evidence="3" key="1">
    <citation type="submission" date="2018-02" db="EMBL/GenBank/DDBJ databases">
        <authorList>
            <person name="O'Hara-Hanley K."/>
            <person name="Soby S."/>
        </authorList>
    </citation>
    <scope>NUCLEOTIDE SEQUENCE [LARGE SCALE GENOMIC DNA]</scope>
    <source>
        <strain evidence="3">MWU14-2602</strain>
    </source>
</reference>
<dbReference type="Proteomes" id="UP000237082">
    <property type="component" value="Unassembled WGS sequence"/>
</dbReference>